<accession>A0A2W4WCM9</accession>
<organism evidence="2 3">
    <name type="scientific">Shackletoniella antarctica</name>
    <dbReference type="NCBI Taxonomy" id="268115"/>
    <lineage>
        <taxon>Bacteria</taxon>
        <taxon>Bacillati</taxon>
        <taxon>Cyanobacteriota</taxon>
        <taxon>Cyanophyceae</taxon>
        <taxon>Oculatellales</taxon>
        <taxon>Oculatellaceae</taxon>
        <taxon>Shackletoniella</taxon>
    </lineage>
</organism>
<name>A0A2W4WCM9_9CYAN</name>
<feature type="transmembrane region" description="Helical" evidence="1">
    <location>
        <begin position="69"/>
        <end position="87"/>
    </location>
</feature>
<gene>
    <name evidence="2" type="ORF">DCF17_09070</name>
</gene>
<evidence type="ECO:0000313" key="3">
    <source>
        <dbReference type="Proteomes" id="UP000249081"/>
    </source>
</evidence>
<dbReference type="EMBL" id="QBMN01000050">
    <property type="protein sequence ID" value="PZO42270.1"/>
    <property type="molecule type" value="Genomic_DNA"/>
</dbReference>
<sequence>MKGVLSFFVIFLAIGFLLYQLFSSVLFAWGASPIVGLRSLAAALFPLIVSAYIGFVAQLQIPSRESRAPVINSFILFLFWTMIVIGIDTGIEIVEFPIEELLYSLTLAALLYRYRNRSSFGSLMACCYGVLAGVLASIIIFGTNFIVA</sequence>
<protein>
    <submittedName>
        <fullName evidence="2">Uncharacterized protein</fullName>
    </submittedName>
</protein>
<keyword evidence="1" id="KW-0812">Transmembrane</keyword>
<proteinExistence type="predicted"/>
<feature type="transmembrane region" description="Helical" evidence="1">
    <location>
        <begin position="126"/>
        <end position="147"/>
    </location>
</feature>
<dbReference type="Proteomes" id="UP000249081">
    <property type="component" value="Unassembled WGS sequence"/>
</dbReference>
<reference evidence="2 3" key="2">
    <citation type="submission" date="2018-06" db="EMBL/GenBank/DDBJ databases">
        <title>Metagenomic assembly of (sub)arctic Cyanobacteria and their associated microbiome from non-axenic cultures.</title>
        <authorList>
            <person name="Baurain D."/>
        </authorList>
    </citation>
    <scope>NUCLEOTIDE SEQUENCE [LARGE SCALE GENOMIC DNA]</scope>
    <source>
        <strain evidence="2">ULC041bin1</strain>
    </source>
</reference>
<evidence type="ECO:0000313" key="2">
    <source>
        <dbReference type="EMBL" id="PZO42270.1"/>
    </source>
</evidence>
<evidence type="ECO:0000256" key="1">
    <source>
        <dbReference type="SAM" id="Phobius"/>
    </source>
</evidence>
<reference evidence="3" key="1">
    <citation type="submission" date="2018-04" db="EMBL/GenBank/DDBJ databases">
        <authorList>
            <person name="Cornet L."/>
        </authorList>
    </citation>
    <scope>NUCLEOTIDE SEQUENCE [LARGE SCALE GENOMIC DNA]</scope>
</reference>
<feature type="transmembrane region" description="Helical" evidence="1">
    <location>
        <begin position="7"/>
        <end position="29"/>
    </location>
</feature>
<dbReference type="AlphaFoldDB" id="A0A2W4WCM9"/>
<keyword evidence="1" id="KW-1133">Transmembrane helix</keyword>
<comment type="caution">
    <text evidence="2">The sequence shown here is derived from an EMBL/GenBank/DDBJ whole genome shotgun (WGS) entry which is preliminary data.</text>
</comment>
<feature type="transmembrane region" description="Helical" evidence="1">
    <location>
        <begin position="35"/>
        <end position="57"/>
    </location>
</feature>
<keyword evidence="1" id="KW-0472">Membrane</keyword>